<comment type="catalytic activity">
    <reaction evidence="1">
        <text>Endohydrolysis of (1-&gt;4)-beta-D-glucosidic linkages in cellulose, lichenin and cereal beta-D-glucans.</text>
        <dbReference type="EC" id="3.2.1.4"/>
    </reaction>
</comment>
<dbReference type="GeneID" id="31481552"/>
<dbReference type="EMBL" id="CP000655">
    <property type="protein sequence ID" value="ABP34383.1"/>
    <property type="molecule type" value="Genomic_DNA"/>
</dbReference>
<evidence type="ECO:0000256" key="7">
    <source>
        <dbReference type="ARBA" id="ARBA00023326"/>
    </source>
</evidence>
<protein>
    <recommendedName>
        <fullName evidence="3">cellulase</fullName>
        <ecNumber evidence="3">3.2.1.4</ecNumber>
    </recommendedName>
</protein>
<organism evidence="9 10">
    <name type="scientific">Polynucleobacter asymbioticus (strain DSM 18221 / CIP 109841 / QLW-P1DMWA-1)</name>
    <name type="common">Polynucleobacter necessarius subsp. asymbioticus</name>
    <dbReference type="NCBI Taxonomy" id="312153"/>
    <lineage>
        <taxon>Bacteria</taxon>
        <taxon>Pseudomonadati</taxon>
        <taxon>Pseudomonadota</taxon>
        <taxon>Betaproteobacteria</taxon>
        <taxon>Burkholderiales</taxon>
        <taxon>Burkholderiaceae</taxon>
        <taxon>Polynucleobacter</taxon>
    </lineage>
</organism>
<evidence type="ECO:0000256" key="6">
    <source>
        <dbReference type="ARBA" id="ARBA00023295"/>
    </source>
</evidence>
<evidence type="ECO:0000256" key="5">
    <source>
        <dbReference type="ARBA" id="ARBA00023001"/>
    </source>
</evidence>
<dbReference type="GO" id="GO:0030245">
    <property type="term" value="P:cellulose catabolic process"/>
    <property type="evidence" value="ECO:0007669"/>
    <property type="project" value="UniProtKB-KW"/>
</dbReference>
<keyword evidence="10" id="KW-1185">Reference proteome</keyword>
<evidence type="ECO:0000256" key="4">
    <source>
        <dbReference type="ARBA" id="ARBA00022801"/>
    </source>
</evidence>
<keyword evidence="4 9" id="KW-0378">Hydrolase</keyword>
<reference evidence="9 10" key="1">
    <citation type="journal article" date="2012" name="Stand. Genomic Sci.">
        <title>Complete genome sequence of Polynucleobacter necessarius subsp. asymbioticus type strain (QLW-P1DMWA-1(T)).</title>
        <authorList>
            <person name="Meincke L."/>
            <person name="Copeland A."/>
            <person name="Lapidus A."/>
            <person name="Lucas S."/>
            <person name="Berry K.W."/>
            <person name="Del Rio T.G."/>
            <person name="Hammon N."/>
            <person name="Dalin E."/>
            <person name="Tice H."/>
            <person name="Pitluck S."/>
            <person name="Richardson P."/>
            <person name="Bruce D."/>
            <person name="Goodwin L."/>
            <person name="Han C."/>
            <person name="Tapia R."/>
            <person name="Detter J.C."/>
            <person name="Schmutz J."/>
            <person name="Brettin T."/>
            <person name="Larimer F."/>
            <person name="Land M."/>
            <person name="Hauser L."/>
            <person name="Kyrpides N.C."/>
            <person name="Ivanova N."/>
            <person name="Goker M."/>
            <person name="Woyke T."/>
            <person name="Wu Q.L."/>
            <person name="Pockl M."/>
            <person name="Hahn M.W."/>
            <person name="Klenk H.P."/>
        </authorList>
    </citation>
    <scope>NUCLEOTIDE SEQUENCE [LARGE SCALE GENOMIC DNA]</scope>
    <source>
        <strain evidence="10">DSM 18221 / CIP 109841 / QLW-P1DMWA-1</strain>
    </source>
</reference>
<feature type="signal peptide" evidence="8">
    <location>
        <begin position="1"/>
        <end position="25"/>
    </location>
</feature>
<dbReference type="PRINTS" id="PR00735">
    <property type="entry name" value="GLHYDRLASE8"/>
</dbReference>
<dbReference type="eggNOG" id="COG3405">
    <property type="taxonomic scope" value="Bacteria"/>
</dbReference>
<dbReference type="SUPFAM" id="SSF48208">
    <property type="entry name" value="Six-hairpin glycosidases"/>
    <property type="match status" value="1"/>
</dbReference>
<dbReference type="RefSeq" id="WP_011903008.1">
    <property type="nucleotide sequence ID" value="NC_009379.1"/>
</dbReference>
<keyword evidence="7" id="KW-0624">Polysaccharide degradation</keyword>
<keyword evidence="8" id="KW-0732">Signal</keyword>
<dbReference type="InterPro" id="IPR002037">
    <property type="entry name" value="Glyco_hydro_8"/>
</dbReference>
<evidence type="ECO:0000256" key="2">
    <source>
        <dbReference type="ARBA" id="ARBA00009209"/>
    </source>
</evidence>
<dbReference type="Pfam" id="PF01270">
    <property type="entry name" value="Glyco_hydro_8"/>
    <property type="match status" value="1"/>
</dbReference>
<dbReference type="InterPro" id="IPR008928">
    <property type="entry name" value="6-hairpin_glycosidase_sf"/>
</dbReference>
<gene>
    <name evidence="9" type="ordered locus">Pnuc_1167</name>
</gene>
<dbReference type="Gene3D" id="1.50.10.10">
    <property type="match status" value="1"/>
</dbReference>
<accession>A4SY19</accession>
<dbReference type="Proteomes" id="UP000000231">
    <property type="component" value="Chromosome"/>
</dbReference>
<keyword evidence="6 9" id="KW-0326">Glycosidase</keyword>
<keyword evidence="7" id="KW-0119">Carbohydrate metabolism</keyword>
<evidence type="ECO:0000313" key="10">
    <source>
        <dbReference type="Proteomes" id="UP000000231"/>
    </source>
</evidence>
<dbReference type="GO" id="GO:0008810">
    <property type="term" value="F:cellulase activity"/>
    <property type="evidence" value="ECO:0007669"/>
    <property type="project" value="UniProtKB-EC"/>
</dbReference>
<name>A4SY19_POLAQ</name>
<evidence type="ECO:0000256" key="1">
    <source>
        <dbReference type="ARBA" id="ARBA00000966"/>
    </source>
</evidence>
<dbReference type="KEGG" id="pnu:Pnuc_1167"/>
<keyword evidence="5" id="KW-0136">Cellulose degradation</keyword>
<dbReference type="HOGENOM" id="CLU_037297_1_0_4"/>
<dbReference type="AlphaFoldDB" id="A4SY19"/>
<evidence type="ECO:0000313" key="9">
    <source>
        <dbReference type="EMBL" id="ABP34383.1"/>
    </source>
</evidence>
<proteinExistence type="inferred from homology"/>
<evidence type="ECO:0000256" key="8">
    <source>
        <dbReference type="SAM" id="SignalP"/>
    </source>
</evidence>
<comment type="similarity">
    <text evidence="2">Belongs to the glycosyl hydrolase 8 (cellulase D) family.</text>
</comment>
<dbReference type="CAZy" id="GH8">
    <property type="family name" value="Glycoside Hydrolase Family 8"/>
</dbReference>
<sequence length="337" mass="38253">MTFSPLLRSWLVTIALGVISSNAICADQDWQQFKNAYIQNGRVIDSGQDGMSHTEGQGVAMLLAVKNNDPQTFELVWNWTQHNLQVREDKLLAWSWSPTQGVMDTNNASDGDLFIAWALSQAYTRWQEPRYLFYALQISQSIREKLIRKTNFGTVILPGAFGFEKPEGLKLNLSYWVFPAITELAVLDPAPEWNELQLTGLRLLEQAQYGKWKLPPDWLMYKDGISTPTDGNRFGYDAVRIPLYLIWGNQAGNSNMKPFQSFWSSFQGQEFLPAWVDLKTGDIGTYNASLGFHSIAALTLSYPQIDLAQLPNFDPTEGYYSSMLYLFTKSAVEDLKK</sequence>
<evidence type="ECO:0000256" key="3">
    <source>
        <dbReference type="ARBA" id="ARBA00012601"/>
    </source>
</evidence>
<dbReference type="EC" id="3.2.1.4" evidence="3"/>
<dbReference type="InterPro" id="IPR012341">
    <property type="entry name" value="6hp_glycosidase-like_sf"/>
</dbReference>
<feature type="chain" id="PRO_5002672349" description="cellulase" evidence="8">
    <location>
        <begin position="26"/>
        <end position="337"/>
    </location>
</feature>